<feature type="compositionally biased region" description="Pro residues" evidence="1">
    <location>
        <begin position="24"/>
        <end position="43"/>
    </location>
</feature>
<proteinExistence type="predicted"/>
<name>A0A378JKG9_9GAMM</name>
<evidence type="ECO:0000256" key="1">
    <source>
        <dbReference type="SAM" id="MobiDB-lite"/>
    </source>
</evidence>
<protein>
    <submittedName>
        <fullName evidence="2">Uncharacterized protein</fullName>
    </submittedName>
</protein>
<dbReference type="AlphaFoldDB" id="A0A378JKG9"/>
<keyword evidence="3" id="KW-1185">Reference proteome</keyword>
<organism evidence="2 3">
    <name type="scientific">Legionella busanensis</name>
    <dbReference type="NCBI Taxonomy" id="190655"/>
    <lineage>
        <taxon>Bacteria</taxon>
        <taxon>Pseudomonadati</taxon>
        <taxon>Pseudomonadota</taxon>
        <taxon>Gammaproteobacteria</taxon>
        <taxon>Legionellales</taxon>
        <taxon>Legionellaceae</taxon>
        <taxon>Legionella</taxon>
    </lineage>
</organism>
<dbReference type="EMBL" id="UGOD01000001">
    <property type="protein sequence ID" value="STX50813.1"/>
    <property type="molecule type" value="Genomic_DNA"/>
</dbReference>
<dbReference type="RefSeq" id="WP_160116152.1">
    <property type="nucleotide sequence ID" value="NZ_CAAAHP010000007.1"/>
</dbReference>
<evidence type="ECO:0000313" key="3">
    <source>
        <dbReference type="Proteomes" id="UP000254794"/>
    </source>
</evidence>
<feature type="compositionally biased region" description="Basic and acidic residues" evidence="1">
    <location>
        <begin position="45"/>
        <end position="54"/>
    </location>
</feature>
<evidence type="ECO:0000313" key="2">
    <source>
        <dbReference type="EMBL" id="STX50813.1"/>
    </source>
</evidence>
<accession>A0A378JKG9</accession>
<reference evidence="2 3" key="1">
    <citation type="submission" date="2018-06" db="EMBL/GenBank/DDBJ databases">
        <authorList>
            <consortium name="Pathogen Informatics"/>
            <person name="Doyle S."/>
        </authorList>
    </citation>
    <scope>NUCLEOTIDE SEQUENCE [LARGE SCALE GENOMIC DNA]</scope>
    <source>
        <strain evidence="2 3">NCTC13316</strain>
    </source>
</reference>
<sequence>MLRHYLLSGLRREFQFISLENPNPYEPSPENTPEPEPINSPEPEPIEKPEPLSD</sequence>
<dbReference type="Proteomes" id="UP000254794">
    <property type="component" value="Unassembled WGS sequence"/>
</dbReference>
<feature type="region of interest" description="Disordered" evidence="1">
    <location>
        <begin position="19"/>
        <end position="54"/>
    </location>
</feature>
<gene>
    <name evidence="2" type="ORF">NCTC13316_00901</name>
</gene>